<gene>
    <name evidence="1" type="ORF">DM813_14540</name>
</gene>
<comment type="caution">
    <text evidence="1">The sequence shown here is derived from an EMBL/GenBank/DDBJ whole genome shotgun (WGS) entry which is preliminary data.</text>
</comment>
<protein>
    <submittedName>
        <fullName evidence="1">Uncharacterized protein</fullName>
    </submittedName>
</protein>
<dbReference type="AlphaFoldDB" id="A0A443ZSH4"/>
<organism evidence="1 2">
    <name type="scientific">Pseudomonas alkylphenolica</name>
    <dbReference type="NCBI Taxonomy" id="237609"/>
    <lineage>
        <taxon>Bacteria</taxon>
        <taxon>Pseudomonadati</taxon>
        <taxon>Pseudomonadota</taxon>
        <taxon>Gammaproteobacteria</taxon>
        <taxon>Pseudomonadales</taxon>
        <taxon>Pseudomonadaceae</taxon>
        <taxon>Pseudomonas</taxon>
    </lineage>
</organism>
<name>A0A443ZSH4_9PSED</name>
<sequence length="328" mass="36891">MDTDKDLEWQRQAKWLPENLLKIMNSEMDTGALTLSQAHVLTVQQYVRYVRSLPSSPNDLIRCLSVSGMLADKASVYSALTGAPGLDPSSLLIFYRQFKEHADSWEVLFATNLRLTSDLIAAASQIARTGSDILEACARTDALGKRRDAWDSLQGGELALLSPADREIISSLPAHVNSIKQYITTYSLQVERVRADASRFCDEARTQLIPVTLSKLKELARHLRPSTKIARLDMPVLSTLHQRTTSQLDHLQTLERLLRETLTASSHFHSAWQSLSSYIDMSNEKLQQITTGQQLARFAIYFGQFLGLWGAIEQSAREMKHKLTQFQG</sequence>
<accession>A0A443ZSH4</accession>
<dbReference type="Proteomes" id="UP000288983">
    <property type="component" value="Unassembled WGS sequence"/>
</dbReference>
<dbReference type="SUPFAM" id="SSF58100">
    <property type="entry name" value="Bacterial hemolysins"/>
    <property type="match status" value="1"/>
</dbReference>
<evidence type="ECO:0000313" key="2">
    <source>
        <dbReference type="Proteomes" id="UP000288983"/>
    </source>
</evidence>
<reference evidence="1 2" key="1">
    <citation type="submission" date="2018-06" db="EMBL/GenBank/DDBJ databases">
        <title>Bacteria isolated from soil of Wuhan.</title>
        <authorList>
            <person name="Wei X."/>
            <person name="Chunhua H."/>
        </authorList>
    </citation>
    <scope>NUCLEOTIDE SEQUENCE [LARGE SCALE GENOMIC DNA]</scope>
    <source>
        <strain evidence="2">xwS2</strain>
    </source>
</reference>
<dbReference type="OrthoDB" id="7025859at2"/>
<proteinExistence type="predicted"/>
<evidence type="ECO:0000313" key="1">
    <source>
        <dbReference type="EMBL" id="RWU22391.1"/>
    </source>
</evidence>
<dbReference type="EMBL" id="QJRG01000044">
    <property type="protein sequence ID" value="RWU22391.1"/>
    <property type="molecule type" value="Genomic_DNA"/>
</dbReference>
<dbReference type="RefSeq" id="WP_128324061.1">
    <property type="nucleotide sequence ID" value="NZ_QJRG01000044.1"/>
</dbReference>